<evidence type="ECO:0000313" key="4">
    <source>
        <dbReference type="Proteomes" id="UP001212997"/>
    </source>
</evidence>
<dbReference type="PANTHER" id="PTHR16134">
    <property type="entry name" value="F-BOX/TPR REPEAT PROTEIN POF3"/>
    <property type="match status" value="1"/>
</dbReference>
<name>A0AAD5Y8X3_9APHY</name>
<dbReference type="InterPro" id="IPR032675">
    <property type="entry name" value="LRR_dom_sf"/>
</dbReference>
<dbReference type="Proteomes" id="UP001212997">
    <property type="component" value="Unassembled WGS sequence"/>
</dbReference>
<dbReference type="PANTHER" id="PTHR16134:SF119">
    <property type="entry name" value="AT02038P-RELATED"/>
    <property type="match status" value="1"/>
</dbReference>
<dbReference type="Gene3D" id="1.20.1280.50">
    <property type="match status" value="1"/>
</dbReference>
<feature type="coiled-coil region" evidence="1">
    <location>
        <begin position="547"/>
        <end position="574"/>
    </location>
</feature>
<organism evidence="3 4">
    <name type="scientific">Meripilus lineatus</name>
    <dbReference type="NCBI Taxonomy" id="2056292"/>
    <lineage>
        <taxon>Eukaryota</taxon>
        <taxon>Fungi</taxon>
        <taxon>Dikarya</taxon>
        <taxon>Basidiomycota</taxon>
        <taxon>Agaricomycotina</taxon>
        <taxon>Agaricomycetes</taxon>
        <taxon>Polyporales</taxon>
        <taxon>Meripilaceae</taxon>
        <taxon>Meripilus</taxon>
    </lineage>
</organism>
<accession>A0AAD5Y8X3</accession>
<dbReference type="InterPro" id="IPR001810">
    <property type="entry name" value="F-box_dom"/>
</dbReference>
<dbReference type="EMBL" id="JANAWD010000659">
    <property type="protein sequence ID" value="KAJ3476859.1"/>
    <property type="molecule type" value="Genomic_DNA"/>
</dbReference>
<dbReference type="SUPFAM" id="SSF52047">
    <property type="entry name" value="RNI-like"/>
    <property type="match status" value="1"/>
</dbReference>
<protein>
    <recommendedName>
        <fullName evidence="2">F-box domain-containing protein</fullName>
    </recommendedName>
</protein>
<evidence type="ECO:0000256" key="1">
    <source>
        <dbReference type="SAM" id="Coils"/>
    </source>
</evidence>
<gene>
    <name evidence="3" type="ORF">NLI96_g10865</name>
</gene>
<reference evidence="3" key="1">
    <citation type="submission" date="2022-07" db="EMBL/GenBank/DDBJ databases">
        <title>Genome Sequence of Physisporinus lineatus.</title>
        <authorList>
            <person name="Buettner E."/>
        </authorList>
    </citation>
    <scope>NUCLEOTIDE SEQUENCE</scope>
    <source>
        <strain evidence="3">VT162</strain>
    </source>
</reference>
<dbReference type="Pfam" id="PF12937">
    <property type="entry name" value="F-box-like"/>
    <property type="match status" value="1"/>
</dbReference>
<evidence type="ECO:0000259" key="2">
    <source>
        <dbReference type="Pfam" id="PF12937"/>
    </source>
</evidence>
<keyword evidence="1" id="KW-0175">Coiled coil</keyword>
<dbReference type="AlphaFoldDB" id="A0AAD5Y8X3"/>
<dbReference type="Gene3D" id="3.80.10.10">
    <property type="entry name" value="Ribonuclease Inhibitor"/>
    <property type="match status" value="1"/>
</dbReference>
<comment type="caution">
    <text evidence="3">The sequence shown here is derived from an EMBL/GenBank/DDBJ whole genome shotgun (WGS) entry which is preliminary data.</text>
</comment>
<evidence type="ECO:0000313" key="3">
    <source>
        <dbReference type="EMBL" id="KAJ3476859.1"/>
    </source>
</evidence>
<dbReference type="InterPro" id="IPR036047">
    <property type="entry name" value="F-box-like_dom_sf"/>
</dbReference>
<dbReference type="SUPFAM" id="SSF81383">
    <property type="entry name" value="F-box domain"/>
    <property type="match status" value="1"/>
</dbReference>
<proteinExistence type="predicted"/>
<sequence>MVLVGNYQSIVNRVLDIPEILELIFSFVDQQTNATSAQVCKKWSDPALSLLWREVDDLSRLFQILSPLSPINTPPDHQGVSRDQQQWVFTQSLQAGNWERFSRYSRHVRSIYFDEKENDRYLSERVFDEIARTRLAFNIFPNLRELAWLTDDFKRVRLCIMFMHDSVTHLTVSLSRNTTYSISSFVGEVVLRMPTLTHLDLRFTTPASSLESELSTLIRGVPKLQRIILPLFTITNRMIEELSKLSSLGTIQFEFMPYQGRGSLEDISNLCPTLEDGAFPALWDLSLSAKLPDAYKFLSSKFGPKNLTSFYVHVLSTAEPSEVTDFLTAVADNCPLLTHLYIDLLISTTDETSEVAPTKERLAWNDIQPVLSLTNLVSFELRWDRPLQVTQENIEEIAVKWPSLKVLLLNCEPTVPAEPSSLTLHALLPFARHCPKIEELGLYISASGEEADLPLPSSVDIRPFKSLKRLCMGLSRISDPGPVALFLSQVCPPGCEVTSGVTWPEGFGVMEGTLNADNLSEVQTQAQTWWKHWQETNRTLPLLTRLRKEEREKRKALEMEVEDLRMRCAVLTDRLGPVVSEHGTCIAL</sequence>
<keyword evidence="4" id="KW-1185">Reference proteome</keyword>
<feature type="domain" description="F-box" evidence="2">
    <location>
        <begin position="18"/>
        <end position="55"/>
    </location>
</feature>